<feature type="region of interest" description="Disordered" evidence="1">
    <location>
        <begin position="269"/>
        <end position="308"/>
    </location>
</feature>
<keyword evidence="3" id="KW-1185">Reference proteome</keyword>
<evidence type="ECO:0000313" key="2">
    <source>
        <dbReference type="EMBL" id="KNE98239.1"/>
    </source>
</evidence>
<accession>A0A0L0VGT9</accession>
<feature type="compositionally biased region" description="Basic and acidic residues" evidence="1">
    <location>
        <begin position="64"/>
        <end position="74"/>
    </location>
</feature>
<feature type="region of interest" description="Disordered" evidence="1">
    <location>
        <begin position="325"/>
        <end position="417"/>
    </location>
</feature>
<feature type="compositionally biased region" description="Basic and acidic residues" evidence="1">
    <location>
        <begin position="369"/>
        <end position="397"/>
    </location>
</feature>
<reference evidence="3" key="1">
    <citation type="submission" date="2014-03" db="EMBL/GenBank/DDBJ databases">
        <title>The Genome Sequence of Puccinia striiformis f. sp. tritici PST-78.</title>
        <authorList>
            <consortium name="The Broad Institute Genome Sequencing Platform"/>
            <person name="Cuomo C."/>
            <person name="Hulbert S."/>
            <person name="Chen X."/>
            <person name="Walker B."/>
            <person name="Young S.K."/>
            <person name="Zeng Q."/>
            <person name="Gargeya S."/>
            <person name="Fitzgerald M."/>
            <person name="Haas B."/>
            <person name="Abouelleil A."/>
            <person name="Alvarado L."/>
            <person name="Arachchi H.M."/>
            <person name="Berlin A.M."/>
            <person name="Chapman S.B."/>
            <person name="Goldberg J."/>
            <person name="Griggs A."/>
            <person name="Gujja S."/>
            <person name="Hansen M."/>
            <person name="Howarth C."/>
            <person name="Imamovic A."/>
            <person name="Larimer J."/>
            <person name="McCowan C."/>
            <person name="Montmayeur A."/>
            <person name="Murphy C."/>
            <person name="Neiman D."/>
            <person name="Pearson M."/>
            <person name="Priest M."/>
            <person name="Roberts A."/>
            <person name="Saif S."/>
            <person name="Shea T."/>
            <person name="Sisk P."/>
            <person name="Sykes S."/>
            <person name="Wortman J."/>
            <person name="Nusbaum C."/>
            <person name="Birren B."/>
        </authorList>
    </citation>
    <scope>NUCLEOTIDE SEQUENCE [LARGE SCALE GENOMIC DNA]</scope>
    <source>
        <strain evidence="3">race PST-78</strain>
    </source>
</reference>
<sequence length="417" mass="46859">MEPHGAYGRIRLFLEDLTLVLGYLPPPTTRPYTNFNFNSLGLQQNSWKRPTHRSRVWKQNRRGNGQERPWDARHPPPHASPTKQSKIHSVSNACVRLPPRQLPNNNVHHQHERCYLGGMGPSTIQLRSNTQQIGDFQSISKHDVDQIGQPQGDCLGFDLDAPVEIALESEDVSRMLINAPYDGQPGESPELGHEHCHDMAIDKNDQVTTKLEDLVVPAATIPVNYGSAQPPTDDTQDPSELGELHLRNESDCDARSDLGIDVDPANYNESCSHSNSASITSPDLELVPSAGDCREPTHFSDALQPVDNPDYSNCLDRHFEHARDNGNYNDTPENHLHTNPDIYTSDHASNFEGQHSDHDPGEDQYADGGHYDAGDVYDDHGADLDPGDDYHDDYHDDYYEDDYYDDGGDFNYYDDDY</sequence>
<dbReference type="EMBL" id="AJIL01000059">
    <property type="protein sequence ID" value="KNE98239.1"/>
    <property type="molecule type" value="Genomic_DNA"/>
</dbReference>
<feature type="compositionally biased region" description="Basic residues" evidence="1">
    <location>
        <begin position="49"/>
        <end position="61"/>
    </location>
</feature>
<name>A0A0L0VGT9_9BASI</name>
<feature type="region of interest" description="Disordered" evidence="1">
    <location>
        <begin position="45"/>
        <end position="88"/>
    </location>
</feature>
<comment type="caution">
    <text evidence="2">The sequence shown here is derived from an EMBL/GenBank/DDBJ whole genome shotgun (WGS) entry which is preliminary data.</text>
</comment>
<gene>
    <name evidence="2" type="ORF">PSTG_08509</name>
</gene>
<evidence type="ECO:0000313" key="3">
    <source>
        <dbReference type="Proteomes" id="UP000054564"/>
    </source>
</evidence>
<dbReference type="AlphaFoldDB" id="A0A0L0VGT9"/>
<feature type="compositionally biased region" description="Polar residues" evidence="1">
    <location>
        <begin position="269"/>
        <end position="281"/>
    </location>
</feature>
<proteinExistence type="predicted"/>
<evidence type="ECO:0000256" key="1">
    <source>
        <dbReference type="SAM" id="MobiDB-lite"/>
    </source>
</evidence>
<organism evidence="2 3">
    <name type="scientific">Puccinia striiformis f. sp. tritici PST-78</name>
    <dbReference type="NCBI Taxonomy" id="1165861"/>
    <lineage>
        <taxon>Eukaryota</taxon>
        <taxon>Fungi</taxon>
        <taxon>Dikarya</taxon>
        <taxon>Basidiomycota</taxon>
        <taxon>Pucciniomycotina</taxon>
        <taxon>Pucciniomycetes</taxon>
        <taxon>Pucciniales</taxon>
        <taxon>Pucciniaceae</taxon>
        <taxon>Puccinia</taxon>
    </lineage>
</organism>
<feature type="compositionally biased region" description="Acidic residues" evidence="1">
    <location>
        <begin position="398"/>
        <end position="417"/>
    </location>
</feature>
<dbReference type="Proteomes" id="UP000054564">
    <property type="component" value="Unassembled WGS sequence"/>
</dbReference>
<protein>
    <submittedName>
        <fullName evidence="2">Uncharacterized protein</fullName>
    </submittedName>
</protein>